<evidence type="ECO:0000256" key="1">
    <source>
        <dbReference type="ARBA" id="ARBA00004167"/>
    </source>
</evidence>
<evidence type="ECO:0000313" key="7">
    <source>
        <dbReference type="EMBL" id="CAD5214316.1"/>
    </source>
</evidence>
<feature type="transmembrane region" description="Helical" evidence="6">
    <location>
        <begin position="95"/>
        <end position="112"/>
    </location>
</feature>
<comment type="caution">
    <text evidence="7">The sequence shown here is derived from an EMBL/GenBank/DDBJ whole genome shotgun (WGS) entry which is preliminary data.</text>
</comment>
<keyword evidence="8" id="KW-1185">Reference proteome</keyword>
<protein>
    <submittedName>
        <fullName evidence="7">Uncharacterized protein</fullName>
    </submittedName>
</protein>
<reference evidence="7" key="1">
    <citation type="submission" date="2020-09" db="EMBL/GenBank/DDBJ databases">
        <authorList>
            <person name="Kikuchi T."/>
        </authorList>
    </citation>
    <scope>NUCLEOTIDE SEQUENCE</scope>
    <source>
        <strain evidence="7">SH1</strain>
    </source>
</reference>
<evidence type="ECO:0000256" key="5">
    <source>
        <dbReference type="ARBA" id="ARBA00023136"/>
    </source>
</evidence>
<evidence type="ECO:0000256" key="3">
    <source>
        <dbReference type="ARBA" id="ARBA00022692"/>
    </source>
</evidence>
<sequence>MLTRIVPKPLCRQKSYHFATAASQTGGQIPEHTLNQNYDKNADRILRASHVEMGEKPTAFQRRMLVITGLYPSVKQVPEQVPAQTLNRMWDRERALIVLLTVFTFFSVYFYGEYSVYSRMKAKQQKDLEIQQASAHNH</sequence>
<dbReference type="EMBL" id="CAJFCW020000003">
    <property type="protein sequence ID" value="CAG9102523.1"/>
    <property type="molecule type" value="Genomic_DNA"/>
</dbReference>
<keyword evidence="3 6" id="KW-0812">Transmembrane</keyword>
<proteinExistence type="inferred from homology"/>
<keyword evidence="5 6" id="KW-0472">Membrane</keyword>
<comment type="similarity">
    <text evidence="2">Belongs to the UPF0389 family.</text>
</comment>
<dbReference type="AlphaFoldDB" id="A0A811KG41"/>
<keyword evidence="4 6" id="KW-1133">Transmembrane helix</keyword>
<dbReference type="GO" id="GO:0016020">
    <property type="term" value="C:membrane"/>
    <property type="evidence" value="ECO:0007669"/>
    <property type="project" value="UniProtKB-SubCell"/>
</dbReference>
<dbReference type="Pfam" id="PF06388">
    <property type="entry name" value="DUF1075"/>
    <property type="match status" value="1"/>
</dbReference>
<evidence type="ECO:0000313" key="8">
    <source>
        <dbReference type="Proteomes" id="UP000614601"/>
    </source>
</evidence>
<dbReference type="OrthoDB" id="8193498at2759"/>
<gene>
    <name evidence="7" type="ORF">BOKJ2_LOCUS5532</name>
</gene>
<organism evidence="7 8">
    <name type="scientific">Bursaphelenchus okinawaensis</name>
    <dbReference type="NCBI Taxonomy" id="465554"/>
    <lineage>
        <taxon>Eukaryota</taxon>
        <taxon>Metazoa</taxon>
        <taxon>Ecdysozoa</taxon>
        <taxon>Nematoda</taxon>
        <taxon>Chromadorea</taxon>
        <taxon>Rhabditida</taxon>
        <taxon>Tylenchina</taxon>
        <taxon>Tylenchomorpha</taxon>
        <taxon>Aphelenchoidea</taxon>
        <taxon>Aphelenchoididae</taxon>
        <taxon>Bursaphelenchus</taxon>
    </lineage>
</organism>
<name>A0A811KG41_9BILA</name>
<dbReference type="Proteomes" id="UP000783686">
    <property type="component" value="Unassembled WGS sequence"/>
</dbReference>
<dbReference type="EMBL" id="CAJFDH010000003">
    <property type="protein sequence ID" value="CAD5214316.1"/>
    <property type="molecule type" value="Genomic_DNA"/>
</dbReference>
<evidence type="ECO:0000256" key="2">
    <source>
        <dbReference type="ARBA" id="ARBA00007363"/>
    </source>
</evidence>
<comment type="subcellular location">
    <subcellularLocation>
        <location evidence="1">Membrane</location>
        <topology evidence="1">Single-pass membrane protein</topology>
    </subcellularLocation>
</comment>
<evidence type="ECO:0000256" key="4">
    <source>
        <dbReference type="ARBA" id="ARBA00022989"/>
    </source>
</evidence>
<evidence type="ECO:0000256" key="6">
    <source>
        <dbReference type="SAM" id="Phobius"/>
    </source>
</evidence>
<dbReference type="InterPro" id="IPR009432">
    <property type="entry name" value="DUF1075"/>
</dbReference>
<accession>A0A811KG41</accession>
<dbReference type="Proteomes" id="UP000614601">
    <property type="component" value="Unassembled WGS sequence"/>
</dbReference>